<dbReference type="EMBL" id="OOFM01000001">
    <property type="protein sequence ID" value="SPL62243.1"/>
    <property type="molecule type" value="Genomic_DNA"/>
</dbReference>
<protein>
    <submittedName>
        <fullName evidence="1">3-hydroxybutyryl-CoA dehydratase</fullName>
        <ecNumber evidence="1">4.2.1.55</ecNumber>
    </submittedName>
</protein>
<dbReference type="InterPro" id="IPR001753">
    <property type="entry name" value="Enoyl-CoA_hydra/iso"/>
</dbReference>
<keyword evidence="1" id="KW-0456">Lyase</keyword>
<name>A0A2P9HDU3_9HYPH</name>
<dbReference type="RefSeq" id="WP_109366358.1">
    <property type="nucleotide sequence ID" value="NZ_OOFM01000001.1"/>
</dbReference>
<evidence type="ECO:0000313" key="2">
    <source>
        <dbReference type="Proteomes" id="UP000246073"/>
    </source>
</evidence>
<organism evidence="1 2">
    <name type="scientific">Ochrobactrum soli</name>
    <dbReference type="NCBI Taxonomy" id="2448455"/>
    <lineage>
        <taxon>Bacteria</taxon>
        <taxon>Pseudomonadati</taxon>
        <taxon>Pseudomonadota</taxon>
        <taxon>Alphaproteobacteria</taxon>
        <taxon>Hyphomicrobiales</taxon>
        <taxon>Brucellaceae</taxon>
        <taxon>Brucella/Ochrobactrum group</taxon>
        <taxon>Ochrobactrum</taxon>
    </lineage>
</organism>
<reference evidence="2" key="1">
    <citation type="submission" date="2017-12" db="EMBL/GenBank/DDBJ databases">
        <authorList>
            <person name="Diaz M."/>
        </authorList>
    </citation>
    <scope>NUCLEOTIDE SEQUENCE [LARGE SCALE GENOMIC DNA]</scope>
    <source>
        <strain evidence="2">FI11154</strain>
    </source>
</reference>
<dbReference type="CDD" id="cd06558">
    <property type="entry name" value="crotonase-like"/>
    <property type="match status" value="1"/>
</dbReference>
<dbReference type="AlphaFoldDB" id="A0A2P9HDU3"/>
<gene>
    <name evidence="1" type="ORF">OHAE_5035</name>
</gene>
<dbReference type="SUPFAM" id="SSF52096">
    <property type="entry name" value="ClpP/crotonase"/>
    <property type="match status" value="1"/>
</dbReference>
<dbReference type="Proteomes" id="UP000246073">
    <property type="component" value="Unassembled WGS sequence"/>
</dbReference>
<dbReference type="GO" id="GO:0016829">
    <property type="term" value="F:lyase activity"/>
    <property type="evidence" value="ECO:0007669"/>
    <property type="project" value="UniProtKB-KW"/>
</dbReference>
<sequence length="260" mass="27775">MSDARIELLLEGHIARLTIRRAEKLNAIDAGMADALLDACRKIERSDAGVVILTGKGQKSFCAGGDIDAWSQLDADNFSRRWLRDGHDVFDALARLSVPVIAVLNGHALGGGLELAACADMRIAEAHVKIGLPETGLGVIPGWSGTQRVSRRFGSGLVRRMALFGEVFSADEALSLGLVDQVVATGNGLMAAEASASRLLQRSPRATELVKMLINVAEGEESERIVEALAGAVAVASDDLEEGLAAYRQKRPASFKKFRR</sequence>
<proteinExistence type="predicted"/>
<dbReference type="Pfam" id="PF00378">
    <property type="entry name" value="ECH_1"/>
    <property type="match status" value="1"/>
</dbReference>
<dbReference type="PANTHER" id="PTHR11941">
    <property type="entry name" value="ENOYL-COA HYDRATASE-RELATED"/>
    <property type="match status" value="1"/>
</dbReference>
<dbReference type="PANTHER" id="PTHR11941:SF54">
    <property type="entry name" value="ENOYL-COA HYDRATASE, MITOCHONDRIAL"/>
    <property type="match status" value="1"/>
</dbReference>
<dbReference type="GO" id="GO:0006635">
    <property type="term" value="P:fatty acid beta-oxidation"/>
    <property type="evidence" value="ECO:0007669"/>
    <property type="project" value="TreeGrafter"/>
</dbReference>
<accession>A0A2P9HDU3</accession>
<dbReference type="Gene3D" id="3.90.226.10">
    <property type="entry name" value="2-enoyl-CoA Hydratase, Chain A, domain 1"/>
    <property type="match status" value="1"/>
</dbReference>
<dbReference type="EC" id="4.2.1.55" evidence="1"/>
<dbReference type="InterPro" id="IPR029045">
    <property type="entry name" value="ClpP/crotonase-like_dom_sf"/>
</dbReference>
<evidence type="ECO:0000313" key="1">
    <source>
        <dbReference type="EMBL" id="SPL62243.1"/>
    </source>
</evidence>